<evidence type="ECO:0000313" key="9">
    <source>
        <dbReference type="Proteomes" id="UP001303899"/>
    </source>
</evidence>
<feature type="transmembrane region" description="Helical" evidence="6">
    <location>
        <begin position="246"/>
        <end position="266"/>
    </location>
</feature>
<dbReference type="Pfam" id="PF03176">
    <property type="entry name" value="MMPL"/>
    <property type="match status" value="2"/>
</dbReference>
<dbReference type="PANTHER" id="PTHR33406:SF12">
    <property type="entry name" value="BLR2997 PROTEIN"/>
    <property type="match status" value="1"/>
</dbReference>
<evidence type="ECO:0000256" key="1">
    <source>
        <dbReference type="ARBA" id="ARBA00004651"/>
    </source>
</evidence>
<feature type="domain" description="SSD" evidence="7">
    <location>
        <begin position="244"/>
        <end position="371"/>
    </location>
</feature>
<evidence type="ECO:0000256" key="4">
    <source>
        <dbReference type="ARBA" id="ARBA00022989"/>
    </source>
</evidence>
<protein>
    <submittedName>
        <fullName evidence="8">MMPL family transporter</fullName>
    </submittedName>
</protein>
<sequence length="773" mass="87001">MWNTIAKLIIQYRILWIGIILSSTVFMGFEASKIELSYEIARILPAYDPIEKEYQDFRKTFGEDGSIMVIGWQSPKLFELEKYQNLVKLTEDIKRLDGIKNIISIANLYELKRNDSLKKFEVVPIHGKTSSISQVQLDAIQQKVLALKFYDGKVINQESNTALMAITFNEKTLNSANRIAIVNQIKKLATDYSIKNQTELHFSGMPFIRTATMLKVSKEMKLFMGLAILITGVILWFFFRSVRFTMLSIFVVLIGVIFSLGTLQLLGYKITILTGLIPPLLIVIGIPNAIFLINKYQAELIQHGDKELALRNMITGIGLSTFLANVTTAIGFGVFYFTNSSLLVEFGVIAALNVMITYLLCILLIPIALFYMGLPKARHLKHLEVKWINNFLAKINYLVHHQRKAIYSVVLVVVLISAYGITKVQVIGYVVDDLPKNDPIYTDLRFFEKNFNGVLPFEIMIDTKKPNGVFADQARTLYKIKALQNKMRAYKEFSKPLSIVEATRFLYQSYRGGDAKYFVLPNVLELAKLTEYVQNGGASAKQFKSFLNDDKSITRLSFQMADVGSVRIKELMDEIRPQVDEIFDPKEYKVSLTGHSLVFLKSNDYLLSNLYESLLIAIGLIAIVGMALFRSIPVIILSKLPCLIPLALTAGLMGFWDIHFKPSTILVFSITFGIASDGTVYFLTRYRQELYDRGHSVSQAITNSIFGTGLSMVYTAIILFCGFSIFAVSSFGGTAAMGVMVSITLLVAMVTNLILLPSLLLTIADYQQKKKTV</sequence>
<feature type="transmembrane region" description="Helical" evidence="6">
    <location>
        <begin position="610"/>
        <end position="629"/>
    </location>
</feature>
<dbReference type="RefSeq" id="WP_323329217.1">
    <property type="nucleotide sequence ID" value="NZ_JAYGIL010000012.1"/>
</dbReference>
<organism evidence="8 9">
    <name type="scientific">Arcicella gelida</name>
    <dbReference type="NCBI Taxonomy" id="2984195"/>
    <lineage>
        <taxon>Bacteria</taxon>
        <taxon>Pseudomonadati</taxon>
        <taxon>Bacteroidota</taxon>
        <taxon>Cytophagia</taxon>
        <taxon>Cytophagales</taxon>
        <taxon>Flectobacillaceae</taxon>
        <taxon>Arcicella</taxon>
    </lineage>
</organism>
<dbReference type="Gene3D" id="1.20.1640.10">
    <property type="entry name" value="Multidrug efflux transporter AcrB transmembrane domain"/>
    <property type="match status" value="2"/>
</dbReference>
<evidence type="ECO:0000256" key="6">
    <source>
        <dbReference type="SAM" id="Phobius"/>
    </source>
</evidence>
<dbReference type="InterPro" id="IPR004869">
    <property type="entry name" value="MMPL_dom"/>
</dbReference>
<dbReference type="SUPFAM" id="SSF82866">
    <property type="entry name" value="Multidrug efflux transporter AcrB transmembrane domain"/>
    <property type="match status" value="2"/>
</dbReference>
<evidence type="ECO:0000256" key="3">
    <source>
        <dbReference type="ARBA" id="ARBA00022692"/>
    </source>
</evidence>
<feature type="transmembrane region" description="Helical" evidence="6">
    <location>
        <begin position="705"/>
        <end position="729"/>
    </location>
</feature>
<feature type="transmembrane region" description="Helical" evidence="6">
    <location>
        <begin position="349"/>
        <end position="372"/>
    </location>
</feature>
<reference evidence="8 9" key="1">
    <citation type="submission" date="2023-12" db="EMBL/GenBank/DDBJ databases">
        <title>Novel species of the genus Arcicella isolated from rivers.</title>
        <authorList>
            <person name="Lu H."/>
        </authorList>
    </citation>
    <scope>NUCLEOTIDE SEQUENCE [LARGE SCALE GENOMIC DNA]</scope>
    <source>
        <strain evidence="8 9">DC2W</strain>
    </source>
</reference>
<dbReference type="InterPro" id="IPR000731">
    <property type="entry name" value="SSD"/>
</dbReference>
<feature type="transmembrane region" description="Helical" evidence="6">
    <location>
        <begin position="272"/>
        <end position="293"/>
    </location>
</feature>
<gene>
    <name evidence="8" type="ORF">VB776_11755</name>
</gene>
<keyword evidence="3 6" id="KW-0812">Transmembrane</keyword>
<comment type="subcellular location">
    <subcellularLocation>
        <location evidence="1">Cell membrane</location>
        <topology evidence="1">Multi-pass membrane protein</topology>
    </subcellularLocation>
</comment>
<evidence type="ECO:0000256" key="5">
    <source>
        <dbReference type="ARBA" id="ARBA00023136"/>
    </source>
</evidence>
<keyword evidence="4 6" id="KW-1133">Transmembrane helix</keyword>
<feature type="transmembrane region" description="Helical" evidence="6">
    <location>
        <begin position="662"/>
        <end position="684"/>
    </location>
</feature>
<feature type="transmembrane region" description="Helical" evidence="6">
    <location>
        <begin position="314"/>
        <end position="337"/>
    </location>
</feature>
<accession>A0ABU5S543</accession>
<keyword evidence="5 6" id="KW-0472">Membrane</keyword>
<dbReference type="PANTHER" id="PTHR33406">
    <property type="entry name" value="MEMBRANE PROTEIN MJ1562-RELATED"/>
    <property type="match status" value="1"/>
</dbReference>
<keyword evidence="2" id="KW-1003">Cell membrane</keyword>
<dbReference type="EMBL" id="JAYGIL010000012">
    <property type="protein sequence ID" value="MEA5403589.1"/>
    <property type="molecule type" value="Genomic_DNA"/>
</dbReference>
<dbReference type="InterPro" id="IPR050545">
    <property type="entry name" value="Mycobact_MmpL"/>
</dbReference>
<comment type="caution">
    <text evidence="8">The sequence shown here is derived from an EMBL/GenBank/DDBJ whole genome shotgun (WGS) entry which is preliminary data.</text>
</comment>
<feature type="transmembrane region" description="Helical" evidence="6">
    <location>
        <begin position="636"/>
        <end position="656"/>
    </location>
</feature>
<feature type="transmembrane region" description="Helical" evidence="6">
    <location>
        <begin position="222"/>
        <end position="239"/>
    </location>
</feature>
<feature type="transmembrane region" description="Helical" evidence="6">
    <location>
        <begin position="405"/>
        <end position="422"/>
    </location>
</feature>
<feature type="transmembrane region" description="Helical" evidence="6">
    <location>
        <begin position="735"/>
        <end position="761"/>
    </location>
</feature>
<evidence type="ECO:0000256" key="2">
    <source>
        <dbReference type="ARBA" id="ARBA00022475"/>
    </source>
</evidence>
<feature type="transmembrane region" description="Helical" evidence="6">
    <location>
        <begin position="12"/>
        <end position="29"/>
    </location>
</feature>
<evidence type="ECO:0000313" key="8">
    <source>
        <dbReference type="EMBL" id="MEA5403589.1"/>
    </source>
</evidence>
<name>A0ABU5S543_9BACT</name>
<dbReference type="Proteomes" id="UP001303899">
    <property type="component" value="Unassembled WGS sequence"/>
</dbReference>
<dbReference type="PROSITE" id="PS50156">
    <property type="entry name" value="SSD"/>
    <property type="match status" value="1"/>
</dbReference>
<keyword evidence="9" id="KW-1185">Reference proteome</keyword>
<proteinExistence type="predicted"/>
<evidence type="ECO:0000259" key="7">
    <source>
        <dbReference type="PROSITE" id="PS50156"/>
    </source>
</evidence>